<gene>
    <name evidence="1" type="ORF">L9G74_21880</name>
</gene>
<protein>
    <submittedName>
        <fullName evidence="1">Carboxylesterase family protein</fullName>
    </submittedName>
</protein>
<evidence type="ECO:0000313" key="1">
    <source>
        <dbReference type="EMBL" id="MCS4559073.1"/>
    </source>
</evidence>
<proteinExistence type="predicted"/>
<dbReference type="SUPFAM" id="SSF53474">
    <property type="entry name" value="alpha/beta-Hydrolases"/>
    <property type="match status" value="1"/>
</dbReference>
<feature type="non-terminal residue" evidence="1">
    <location>
        <position position="1"/>
    </location>
</feature>
<reference evidence="2" key="2">
    <citation type="submission" date="2023-07" db="EMBL/GenBank/DDBJ databases">
        <title>Shewanella mangrovi sp. nov., an acetaldehyde- degrading bacterium isolated from mangrove sediment.</title>
        <authorList>
            <person name="Liu Y."/>
        </authorList>
    </citation>
    <scope>NUCLEOTIDE SEQUENCE [LARGE SCALE GENOMIC DNA]</scope>
    <source>
        <strain evidence="2">C32</strain>
    </source>
</reference>
<accession>A0ABT2FS60</accession>
<keyword evidence="2" id="KW-1185">Reference proteome</keyword>
<name>A0ABT2FS60_9GAMM</name>
<organism evidence="1 2">
    <name type="scientific">Shewanella electrica</name>
    <dbReference type="NCBI Taxonomy" id="515560"/>
    <lineage>
        <taxon>Bacteria</taxon>
        <taxon>Pseudomonadati</taxon>
        <taxon>Pseudomonadota</taxon>
        <taxon>Gammaproteobacteria</taxon>
        <taxon>Alteromonadales</taxon>
        <taxon>Shewanellaceae</taxon>
        <taxon>Shewanella</taxon>
    </lineage>
</organism>
<dbReference type="EMBL" id="JAKOGG010000701">
    <property type="protein sequence ID" value="MCS4559073.1"/>
    <property type="molecule type" value="Genomic_DNA"/>
</dbReference>
<comment type="caution">
    <text evidence="1">The sequence shown here is derived from an EMBL/GenBank/DDBJ whole genome shotgun (WGS) entry which is preliminary data.</text>
</comment>
<dbReference type="InterPro" id="IPR029058">
    <property type="entry name" value="AB_hydrolase_fold"/>
</dbReference>
<evidence type="ECO:0000313" key="2">
    <source>
        <dbReference type="Proteomes" id="UP001201549"/>
    </source>
</evidence>
<dbReference type="RefSeq" id="WP_238898990.1">
    <property type="nucleotide sequence ID" value="NZ_JAKOGG010000701.1"/>
</dbReference>
<dbReference type="Gene3D" id="3.40.50.1820">
    <property type="entry name" value="alpha/beta hydrolase"/>
    <property type="match status" value="1"/>
</dbReference>
<dbReference type="Proteomes" id="UP001201549">
    <property type="component" value="Unassembled WGS sequence"/>
</dbReference>
<sequence>SKYNFGPVVDGDFLKNWGSVQLNKGQFVKVPIISGTNTDEGTAFGPQGINTTEQFHDYLTS</sequence>
<reference evidence="1 2" key="1">
    <citation type="submission" date="2022-02" db="EMBL/GenBank/DDBJ databases">
        <authorList>
            <person name="Zhuang L."/>
        </authorList>
    </citation>
    <scope>NUCLEOTIDE SEQUENCE [LARGE SCALE GENOMIC DNA]</scope>
    <source>
        <strain evidence="1 2">C32</strain>
    </source>
</reference>